<dbReference type="RefSeq" id="WP_229737175.1">
    <property type="nucleotide sequence ID" value="NZ_BMGL01000004.1"/>
</dbReference>
<keyword evidence="1" id="KW-0175">Coiled coil</keyword>
<feature type="domain" description="DUF547" evidence="2">
    <location>
        <begin position="72"/>
        <end position="181"/>
    </location>
</feature>
<organism evidence="3 4">
    <name type="scientific">Psychroflexus salis</name>
    <dbReference type="NCBI Taxonomy" id="1526574"/>
    <lineage>
        <taxon>Bacteria</taxon>
        <taxon>Pseudomonadati</taxon>
        <taxon>Bacteroidota</taxon>
        <taxon>Flavobacteriia</taxon>
        <taxon>Flavobacteriales</taxon>
        <taxon>Flavobacteriaceae</taxon>
        <taxon>Psychroflexus</taxon>
    </lineage>
</organism>
<dbReference type="PANTHER" id="PTHR46361:SF3">
    <property type="entry name" value="ELECTRON CARRIER_ PROTEIN DISULFIDE OXIDOREDUCTASE"/>
    <property type="match status" value="1"/>
</dbReference>
<protein>
    <recommendedName>
        <fullName evidence="2">DUF547 domain-containing protein</fullName>
    </recommendedName>
</protein>
<dbReference type="Pfam" id="PF04784">
    <property type="entry name" value="DUF547"/>
    <property type="match status" value="1"/>
</dbReference>
<dbReference type="InterPro" id="IPR006869">
    <property type="entry name" value="DUF547"/>
</dbReference>
<name>A0A916ZQV3_9FLAO</name>
<dbReference type="AlphaFoldDB" id="A0A916ZQV3"/>
<evidence type="ECO:0000259" key="2">
    <source>
        <dbReference type="Pfam" id="PF04784"/>
    </source>
</evidence>
<sequence length="243" mass="28224">MIYSKKLFAILTFVSFMGFFQDTKAQISHKSFTEILEKHVSEAGFVNYNLLKKNEQDLDHYLNILAKHTPKSNWTRNEKMAYLINTYNAYTLKLILKNYPVESIKDIGDIFSNPFTTNFIPFENELISLDDVEKGMLLKMNDPRIHFAINCASKSCPKLQNEAFEAKKLNDQLEKATKEFILSNENSITKNKLQLSKIFKWYTSDFEAQSGSIQDFIDNYVDEKISADAEILFTNYSWKLNGK</sequence>
<evidence type="ECO:0000313" key="4">
    <source>
        <dbReference type="Proteomes" id="UP000599688"/>
    </source>
</evidence>
<evidence type="ECO:0000313" key="3">
    <source>
        <dbReference type="EMBL" id="GGE09579.1"/>
    </source>
</evidence>
<dbReference type="EMBL" id="BMGL01000004">
    <property type="protein sequence ID" value="GGE09579.1"/>
    <property type="molecule type" value="Genomic_DNA"/>
</dbReference>
<proteinExistence type="predicted"/>
<accession>A0A916ZQV3</accession>
<gene>
    <name evidence="3" type="ORF">GCM10010831_08890</name>
</gene>
<dbReference type="Proteomes" id="UP000599688">
    <property type="component" value="Unassembled WGS sequence"/>
</dbReference>
<comment type="caution">
    <text evidence="3">The sequence shown here is derived from an EMBL/GenBank/DDBJ whole genome shotgun (WGS) entry which is preliminary data.</text>
</comment>
<feature type="coiled-coil region" evidence="1">
    <location>
        <begin position="156"/>
        <end position="186"/>
    </location>
</feature>
<keyword evidence="4" id="KW-1185">Reference proteome</keyword>
<dbReference type="PANTHER" id="PTHR46361">
    <property type="entry name" value="ELECTRON CARRIER/ PROTEIN DISULFIDE OXIDOREDUCTASE"/>
    <property type="match status" value="1"/>
</dbReference>
<reference evidence="3 4" key="1">
    <citation type="journal article" date="2014" name="Int. J. Syst. Evol. Microbiol.">
        <title>Complete genome sequence of Corynebacterium casei LMG S-19264T (=DSM 44701T), isolated from a smear-ripened cheese.</title>
        <authorList>
            <consortium name="US DOE Joint Genome Institute (JGI-PGF)"/>
            <person name="Walter F."/>
            <person name="Albersmeier A."/>
            <person name="Kalinowski J."/>
            <person name="Ruckert C."/>
        </authorList>
    </citation>
    <scope>NUCLEOTIDE SEQUENCE [LARGE SCALE GENOMIC DNA]</scope>
    <source>
        <strain evidence="3 4">CGMCC 1.12925</strain>
    </source>
</reference>
<evidence type="ECO:0000256" key="1">
    <source>
        <dbReference type="SAM" id="Coils"/>
    </source>
</evidence>